<dbReference type="GO" id="GO:0032366">
    <property type="term" value="P:intracellular sterol transport"/>
    <property type="evidence" value="ECO:0007669"/>
    <property type="project" value="InterPro"/>
</dbReference>
<dbReference type="PANTHER" id="PTHR11306:SF0">
    <property type="entry name" value="PHOSPHATIDYLGLYCEROL_PHOSPHATIDYLINOSITOL TRANSFER PROTEIN"/>
    <property type="match status" value="1"/>
</dbReference>
<evidence type="ECO:0000256" key="8">
    <source>
        <dbReference type="SAM" id="SignalP"/>
    </source>
</evidence>
<dbReference type="InterPro" id="IPR036846">
    <property type="entry name" value="GM2-AP_sf"/>
</dbReference>
<evidence type="ECO:0000256" key="5">
    <source>
        <dbReference type="ARBA" id="ARBA00022448"/>
    </source>
</evidence>
<evidence type="ECO:0000313" key="11">
    <source>
        <dbReference type="Proteomes" id="UP000800036"/>
    </source>
</evidence>
<comment type="subunit">
    <text evidence="3">Monomer.</text>
</comment>
<dbReference type="PANTHER" id="PTHR11306">
    <property type="entry name" value="NIEMANN PICK TYPE C2 PROTEIN NPC2-RELATED"/>
    <property type="match status" value="1"/>
</dbReference>
<dbReference type="InterPro" id="IPR003172">
    <property type="entry name" value="ML_dom"/>
</dbReference>
<feature type="chain" id="PRO_5025393067" description="Phosphatidylglycerol/phosphatidylinositol transfer protein" evidence="8">
    <location>
        <begin position="19"/>
        <end position="169"/>
    </location>
</feature>
<dbReference type="InterPro" id="IPR039670">
    <property type="entry name" value="NPC2-like"/>
</dbReference>
<dbReference type="Gene3D" id="2.70.220.10">
    <property type="entry name" value="Ganglioside GM2 activator"/>
    <property type="match status" value="1"/>
</dbReference>
<evidence type="ECO:0000256" key="1">
    <source>
        <dbReference type="ARBA" id="ARBA00002053"/>
    </source>
</evidence>
<organism evidence="10 11">
    <name type="scientific">Bimuria novae-zelandiae CBS 107.79</name>
    <dbReference type="NCBI Taxonomy" id="1447943"/>
    <lineage>
        <taxon>Eukaryota</taxon>
        <taxon>Fungi</taxon>
        <taxon>Dikarya</taxon>
        <taxon>Ascomycota</taxon>
        <taxon>Pezizomycotina</taxon>
        <taxon>Dothideomycetes</taxon>
        <taxon>Pleosporomycetidae</taxon>
        <taxon>Pleosporales</taxon>
        <taxon>Massarineae</taxon>
        <taxon>Didymosphaeriaceae</taxon>
        <taxon>Bimuria</taxon>
    </lineage>
</organism>
<comment type="function">
    <text evidence="1">Catalyzes the intermembrane transfer of phosphatidylglycerol and phosphatidylinositol.</text>
</comment>
<evidence type="ECO:0000259" key="9">
    <source>
        <dbReference type="SMART" id="SM00737"/>
    </source>
</evidence>
<proteinExistence type="inferred from homology"/>
<reference evidence="10" key="1">
    <citation type="journal article" date="2020" name="Stud. Mycol.">
        <title>101 Dothideomycetes genomes: a test case for predicting lifestyles and emergence of pathogens.</title>
        <authorList>
            <person name="Haridas S."/>
            <person name="Albert R."/>
            <person name="Binder M."/>
            <person name="Bloem J."/>
            <person name="Labutti K."/>
            <person name="Salamov A."/>
            <person name="Andreopoulos B."/>
            <person name="Baker S."/>
            <person name="Barry K."/>
            <person name="Bills G."/>
            <person name="Bluhm B."/>
            <person name="Cannon C."/>
            <person name="Castanera R."/>
            <person name="Culley D."/>
            <person name="Daum C."/>
            <person name="Ezra D."/>
            <person name="Gonzalez J."/>
            <person name="Henrissat B."/>
            <person name="Kuo A."/>
            <person name="Liang C."/>
            <person name="Lipzen A."/>
            <person name="Lutzoni F."/>
            <person name="Magnuson J."/>
            <person name="Mondo S."/>
            <person name="Nolan M."/>
            <person name="Ohm R."/>
            <person name="Pangilinan J."/>
            <person name="Park H.-J."/>
            <person name="Ramirez L."/>
            <person name="Alfaro M."/>
            <person name="Sun H."/>
            <person name="Tritt A."/>
            <person name="Yoshinaga Y."/>
            <person name="Zwiers L.-H."/>
            <person name="Turgeon B."/>
            <person name="Goodwin S."/>
            <person name="Spatafora J."/>
            <person name="Crous P."/>
            <person name="Grigoriev I."/>
        </authorList>
    </citation>
    <scope>NUCLEOTIDE SEQUENCE</scope>
    <source>
        <strain evidence="10">CBS 107.79</strain>
    </source>
</reference>
<name>A0A6A5VI80_9PLEO</name>
<dbReference type="AlphaFoldDB" id="A0A6A5VI80"/>
<accession>A0A6A5VI80</accession>
<evidence type="ECO:0000256" key="6">
    <source>
        <dbReference type="ARBA" id="ARBA00022729"/>
    </source>
</evidence>
<keyword evidence="11" id="KW-1185">Reference proteome</keyword>
<gene>
    <name evidence="10" type="ORF">BU23DRAFT_566035</name>
</gene>
<dbReference type="CDD" id="cd00917">
    <property type="entry name" value="PG-PI_TP"/>
    <property type="match status" value="1"/>
</dbReference>
<keyword evidence="7" id="KW-0445">Lipid transport</keyword>
<keyword evidence="5" id="KW-0813">Transport</keyword>
<dbReference type="Proteomes" id="UP000800036">
    <property type="component" value="Unassembled WGS sequence"/>
</dbReference>
<dbReference type="InterPro" id="IPR033917">
    <property type="entry name" value="ML_PG-PI_TP"/>
</dbReference>
<dbReference type="Pfam" id="PF02221">
    <property type="entry name" value="E1_DerP2_DerF2"/>
    <property type="match status" value="1"/>
</dbReference>
<comment type="similarity">
    <text evidence="2">Belongs to the NPC2 family.</text>
</comment>
<evidence type="ECO:0000256" key="2">
    <source>
        <dbReference type="ARBA" id="ARBA00006370"/>
    </source>
</evidence>
<evidence type="ECO:0000256" key="7">
    <source>
        <dbReference type="ARBA" id="ARBA00023055"/>
    </source>
</evidence>
<sequence>MKVSAILLAATSAVSVSAGSLFSTGGDQAVINEEFKVPGDNPLYFCADPKDYSLDIEKVDLSPNPPVPGQTLTITAKGDFSKDVEEGSKTHLIVKYNNYITLINQDADTCDTVKKVDLECPLKKGEMKLTKDVDIPQQVPPGKYSVNAEVKSKDGELITCLKAEITFHR</sequence>
<evidence type="ECO:0000256" key="4">
    <source>
        <dbReference type="ARBA" id="ARBA00016056"/>
    </source>
</evidence>
<dbReference type="GO" id="GO:0032934">
    <property type="term" value="F:sterol binding"/>
    <property type="evidence" value="ECO:0007669"/>
    <property type="project" value="InterPro"/>
</dbReference>
<evidence type="ECO:0000313" key="10">
    <source>
        <dbReference type="EMBL" id="KAF1976370.1"/>
    </source>
</evidence>
<dbReference type="OrthoDB" id="6409159at2759"/>
<feature type="signal peptide" evidence="8">
    <location>
        <begin position="1"/>
        <end position="18"/>
    </location>
</feature>
<dbReference type="SMART" id="SM00737">
    <property type="entry name" value="ML"/>
    <property type="match status" value="1"/>
</dbReference>
<feature type="domain" description="MD-2-related lipid-recognition" evidence="9">
    <location>
        <begin position="43"/>
        <end position="165"/>
    </location>
</feature>
<dbReference type="InterPro" id="IPR014756">
    <property type="entry name" value="Ig_E-set"/>
</dbReference>
<protein>
    <recommendedName>
        <fullName evidence="4">Phosphatidylglycerol/phosphatidylinositol transfer protein</fullName>
    </recommendedName>
</protein>
<dbReference type="EMBL" id="ML976667">
    <property type="protein sequence ID" value="KAF1976370.1"/>
    <property type="molecule type" value="Genomic_DNA"/>
</dbReference>
<evidence type="ECO:0000256" key="3">
    <source>
        <dbReference type="ARBA" id="ARBA00011245"/>
    </source>
</evidence>
<keyword evidence="6 8" id="KW-0732">Signal</keyword>
<dbReference type="SUPFAM" id="SSF81296">
    <property type="entry name" value="E set domains"/>
    <property type="match status" value="1"/>
</dbReference>